<accession>A0ACC2DKD3</accession>
<proteinExistence type="predicted"/>
<dbReference type="EMBL" id="CM055096">
    <property type="protein sequence ID" value="KAJ7554680.1"/>
    <property type="molecule type" value="Genomic_DNA"/>
</dbReference>
<name>A0ACC2DKD3_DIPCM</name>
<reference evidence="2" key="1">
    <citation type="journal article" date="2024" name="Proc. Natl. Acad. Sci. U.S.A.">
        <title>Extraordinary preservation of gene collinearity over three hundred million years revealed in homosporous lycophytes.</title>
        <authorList>
            <person name="Li C."/>
            <person name="Wickell D."/>
            <person name="Kuo L.Y."/>
            <person name="Chen X."/>
            <person name="Nie B."/>
            <person name="Liao X."/>
            <person name="Peng D."/>
            <person name="Ji J."/>
            <person name="Jenkins J."/>
            <person name="Williams M."/>
            <person name="Shu S."/>
            <person name="Plott C."/>
            <person name="Barry K."/>
            <person name="Rajasekar S."/>
            <person name="Grimwood J."/>
            <person name="Han X."/>
            <person name="Sun S."/>
            <person name="Hou Z."/>
            <person name="He W."/>
            <person name="Dai G."/>
            <person name="Sun C."/>
            <person name="Schmutz J."/>
            <person name="Leebens-Mack J.H."/>
            <person name="Li F.W."/>
            <person name="Wang L."/>
        </authorList>
    </citation>
    <scope>NUCLEOTIDE SEQUENCE [LARGE SCALE GENOMIC DNA]</scope>
    <source>
        <strain evidence="2">cv. PW_Plant_1</strain>
    </source>
</reference>
<keyword evidence="2" id="KW-1185">Reference proteome</keyword>
<gene>
    <name evidence="1" type="ORF">O6H91_05G003900</name>
</gene>
<protein>
    <submittedName>
        <fullName evidence="1">Uncharacterized protein</fullName>
    </submittedName>
</protein>
<evidence type="ECO:0000313" key="2">
    <source>
        <dbReference type="Proteomes" id="UP001162992"/>
    </source>
</evidence>
<organism evidence="1 2">
    <name type="scientific">Diphasiastrum complanatum</name>
    <name type="common">Issler's clubmoss</name>
    <name type="synonym">Lycopodium complanatum</name>
    <dbReference type="NCBI Taxonomy" id="34168"/>
    <lineage>
        <taxon>Eukaryota</taxon>
        <taxon>Viridiplantae</taxon>
        <taxon>Streptophyta</taxon>
        <taxon>Embryophyta</taxon>
        <taxon>Tracheophyta</taxon>
        <taxon>Lycopodiopsida</taxon>
        <taxon>Lycopodiales</taxon>
        <taxon>Lycopodiaceae</taxon>
        <taxon>Lycopodioideae</taxon>
        <taxon>Diphasiastrum</taxon>
    </lineage>
</organism>
<comment type="caution">
    <text evidence="1">The sequence shown here is derived from an EMBL/GenBank/DDBJ whole genome shotgun (WGS) entry which is preliminary data.</text>
</comment>
<sequence length="155" mass="16910">MAPSLPDSIPVPIPQAISPVHRNHENGEAINSDPIVGPIIIKPREGYADPIVGPLVKHNEYFEEQGLQPSQPVEPQNIADRTFLKESDQIGVCDGTAKDGAVVIPPKRNGKRTVHWVDDYGKNIAEVREFEPSDSGDSDEDEDSDSSQSCNCVIQ</sequence>
<dbReference type="Proteomes" id="UP001162992">
    <property type="component" value="Chromosome 5"/>
</dbReference>
<evidence type="ECO:0000313" key="1">
    <source>
        <dbReference type="EMBL" id="KAJ7554680.1"/>
    </source>
</evidence>